<accession>A0A0R1TA33</accession>
<evidence type="ECO:0000313" key="2">
    <source>
        <dbReference type="Proteomes" id="UP000051048"/>
    </source>
</evidence>
<sequence>MDDMTDIYRSYEFMRANMPKPITKEQLKEKLSPTTHLEFVIREDGLIQPLRGSHENVMVFLICNRDNITYADYMENMPKEYWFDTWDYAFLHYGGIFVWPDRQISGKKTTPEAQNTCNWLLDNHIIYKWKRGEING</sequence>
<dbReference type="EMBL" id="AZFH01000157">
    <property type="protein sequence ID" value="KRL78112.1"/>
    <property type="molecule type" value="Genomic_DNA"/>
</dbReference>
<proteinExistence type="predicted"/>
<evidence type="ECO:0000313" key="1">
    <source>
        <dbReference type="EMBL" id="KRL78112.1"/>
    </source>
</evidence>
<dbReference type="RefSeq" id="WP_023859203.1">
    <property type="nucleotide sequence ID" value="NZ_AZFH01000157.1"/>
</dbReference>
<dbReference type="STRING" id="1423740.FC36_GL001162"/>
<comment type="caution">
    <text evidence="1">The sequence shown here is derived from an EMBL/GenBank/DDBJ whole genome shotgun (WGS) entry which is preliminary data.</text>
</comment>
<dbReference type="AlphaFoldDB" id="A0A0R1TA33"/>
<gene>
    <name evidence="1" type="ORF">FC36_GL001162</name>
</gene>
<name>A0A0R1TA33_9LACO</name>
<dbReference type="PATRIC" id="fig|1423740.3.peg.1252"/>
<dbReference type="Proteomes" id="UP000051048">
    <property type="component" value="Unassembled WGS sequence"/>
</dbReference>
<reference evidence="1 2" key="1">
    <citation type="journal article" date="2015" name="Genome Announc.">
        <title>Expanding the biotechnology potential of lactobacilli through comparative genomics of 213 strains and associated genera.</title>
        <authorList>
            <person name="Sun Z."/>
            <person name="Harris H.M."/>
            <person name="McCann A."/>
            <person name="Guo C."/>
            <person name="Argimon S."/>
            <person name="Zhang W."/>
            <person name="Yang X."/>
            <person name="Jeffery I.B."/>
            <person name="Cooney J.C."/>
            <person name="Kagawa T.F."/>
            <person name="Liu W."/>
            <person name="Song Y."/>
            <person name="Salvetti E."/>
            <person name="Wrobel A."/>
            <person name="Rasinkangas P."/>
            <person name="Parkhill J."/>
            <person name="Rea M.C."/>
            <person name="O'Sullivan O."/>
            <person name="Ritari J."/>
            <person name="Douillard F.P."/>
            <person name="Paul Ross R."/>
            <person name="Yang R."/>
            <person name="Briner A.E."/>
            <person name="Felis G.E."/>
            <person name="de Vos W.M."/>
            <person name="Barrangou R."/>
            <person name="Klaenhammer T.R."/>
            <person name="Caufield P.W."/>
            <person name="Cui Y."/>
            <person name="Zhang H."/>
            <person name="O'Toole P.W."/>
        </authorList>
    </citation>
    <scope>NUCLEOTIDE SEQUENCE [LARGE SCALE GENOMIC DNA]</scope>
    <source>
        <strain evidence="1 2">DSM 15833</strain>
    </source>
</reference>
<protein>
    <submittedName>
        <fullName evidence="1">Uncharacterized protein</fullName>
    </submittedName>
</protein>
<organism evidence="1 2">
    <name type="scientific">Ligilactobacillus equi DSM 15833 = JCM 10991</name>
    <dbReference type="NCBI Taxonomy" id="1423740"/>
    <lineage>
        <taxon>Bacteria</taxon>
        <taxon>Bacillati</taxon>
        <taxon>Bacillota</taxon>
        <taxon>Bacilli</taxon>
        <taxon>Lactobacillales</taxon>
        <taxon>Lactobacillaceae</taxon>
        <taxon>Ligilactobacillus</taxon>
    </lineage>
</organism>